<dbReference type="AlphaFoldDB" id="A0A4S9CQR0"/>
<feature type="domain" description="Fibronectin type III-like" evidence="11">
    <location>
        <begin position="697"/>
        <end position="766"/>
    </location>
</feature>
<keyword evidence="4 10" id="KW-0732">Signal</keyword>
<dbReference type="Pfam" id="PF14310">
    <property type="entry name" value="Fn3-like"/>
    <property type="match status" value="1"/>
</dbReference>
<dbReference type="InterPro" id="IPR001764">
    <property type="entry name" value="Glyco_hydro_3_N"/>
</dbReference>
<evidence type="ECO:0000259" key="11">
    <source>
        <dbReference type="SMART" id="SM01217"/>
    </source>
</evidence>
<feature type="signal peptide" evidence="10">
    <location>
        <begin position="1"/>
        <end position="19"/>
    </location>
</feature>
<keyword evidence="5" id="KW-0378">Hydrolase</keyword>
<dbReference type="InterPro" id="IPR013783">
    <property type="entry name" value="Ig-like_fold"/>
</dbReference>
<dbReference type="FunFam" id="3.40.50.1700:FF:000009">
    <property type="entry name" value="Periplasmic beta-glucosidase"/>
    <property type="match status" value="1"/>
</dbReference>
<evidence type="ECO:0000256" key="3">
    <source>
        <dbReference type="ARBA" id="ARBA00012744"/>
    </source>
</evidence>
<evidence type="ECO:0000256" key="7">
    <source>
        <dbReference type="ARBA" id="ARBA00023277"/>
    </source>
</evidence>
<keyword evidence="7" id="KW-0119">Carbohydrate metabolism</keyword>
<dbReference type="SUPFAM" id="SSF52279">
    <property type="entry name" value="Beta-D-glucan exohydrolase, C-terminal domain"/>
    <property type="match status" value="1"/>
</dbReference>
<proteinExistence type="inferred from homology"/>
<keyword evidence="9" id="KW-0624">Polysaccharide degradation</keyword>
<sequence length="778" mass="84394">MVRLSTTSLALAGLSIAQAQSNSSLVNAIYKDASQSVDARVENLVSLMTLEEKMAQLMQGDISNWLNTTSGEYNQTGLEFNFENRGGMFYVGYPITWDWLAEGIKVGQDYAVNNTRLGIPAIVQTEGIHGFLIGNATIFNSPIAQACSFNRELQRQMGEQIAIEAATLGVTQLFAPLADLARELRYGRVEETYGEDGYLAGEMAYNYIVGCQGQNVSAMVKHFAAYSEPEGGLNTAPVHGGERELRTTWLPPFHRAIIDGGAYSIMSAYHAYDGIPAVADYFMLTEILRNEWGYKYFVSSDAGATDRLFKNFLTCGVNDFECVTEQCLTAGNDVEMGGGSFNFRSIPTLLGNKTIDISVVDEAVARVLRVKFQMGLFENPNPAAPKDQWNSLINNAAAKKLARDLDAESIVLLQNPNKTLPLSKTDKIAVIGPMASGFMNYGDYVVYQSQYRGVEYLQGIQNAVGHSANATVSYAKGVERWSTDESGIPEAVDAAKKADVAVVIVGTWSRDQRELWQGLNATTGEHIDESDLGLVGAQRALVKAVIDTGKPTVVVFSSGKPLTEDWISNTTASLVQQFYPGEEGGNALADILFGKVNPSGKLSVSFPHDVGTLPAYYDFLNSGRPTYPGYVGGDGNLYFGSSYILNTPVPWFPFGYGLSYTSFDYSNVTLSSSQVSATDSITATVHVTNNGTYDGAEVVQLYVKDLVASVTVPNIQLKGFEKVFIKAGETAEVVIPLEISDIGLWNKSMDYVVEPGNFAVFIGSSSADFRTNATLTVV</sequence>
<evidence type="ECO:0000256" key="6">
    <source>
        <dbReference type="ARBA" id="ARBA00023180"/>
    </source>
</evidence>
<dbReference type="EC" id="3.2.1.21" evidence="3"/>
<comment type="similarity">
    <text evidence="2">Belongs to the glycosyl hydrolase 3 family.</text>
</comment>
<evidence type="ECO:0000256" key="2">
    <source>
        <dbReference type="ARBA" id="ARBA00005336"/>
    </source>
</evidence>
<gene>
    <name evidence="12" type="ORF">D6D13_05960</name>
</gene>
<dbReference type="Gene3D" id="2.60.40.10">
    <property type="entry name" value="Immunoglobulins"/>
    <property type="match status" value="1"/>
</dbReference>
<dbReference type="InterPro" id="IPR026891">
    <property type="entry name" value="Fn3-like"/>
</dbReference>
<dbReference type="PANTHER" id="PTHR30620:SF117">
    <property type="entry name" value="BETA-1,4-XYLOSIDASE (EUROFUNG)"/>
    <property type="match status" value="1"/>
</dbReference>
<dbReference type="InterPro" id="IPR036962">
    <property type="entry name" value="Glyco_hydro_3_N_sf"/>
</dbReference>
<dbReference type="InterPro" id="IPR017853">
    <property type="entry name" value="GH"/>
</dbReference>
<dbReference type="SMART" id="SM01217">
    <property type="entry name" value="Fn3_like"/>
    <property type="match status" value="1"/>
</dbReference>
<comment type="caution">
    <text evidence="12">The sequence shown here is derived from an EMBL/GenBank/DDBJ whole genome shotgun (WGS) entry which is preliminary data.</text>
</comment>
<evidence type="ECO:0000256" key="8">
    <source>
        <dbReference type="ARBA" id="ARBA00023295"/>
    </source>
</evidence>
<dbReference type="FunFam" id="2.60.40.10:FF:000495">
    <property type="entry name" value="Periplasmic beta-glucosidase"/>
    <property type="match status" value="1"/>
</dbReference>
<evidence type="ECO:0000256" key="1">
    <source>
        <dbReference type="ARBA" id="ARBA00000448"/>
    </source>
</evidence>
<name>A0A4S9CQR0_AURPU</name>
<protein>
    <recommendedName>
        <fullName evidence="3">beta-glucosidase</fullName>
        <ecNumber evidence="3">3.2.1.21</ecNumber>
    </recommendedName>
</protein>
<dbReference type="Pfam" id="PF00933">
    <property type="entry name" value="Glyco_hydro_3"/>
    <property type="match status" value="1"/>
</dbReference>
<dbReference type="GO" id="GO:0009251">
    <property type="term" value="P:glucan catabolic process"/>
    <property type="evidence" value="ECO:0007669"/>
    <property type="project" value="TreeGrafter"/>
</dbReference>
<reference evidence="12" key="1">
    <citation type="submission" date="2018-10" db="EMBL/GenBank/DDBJ databases">
        <title>Fifty Aureobasidium pullulans genomes reveal a recombining polyextremotolerant generalist.</title>
        <authorList>
            <person name="Gostincar C."/>
            <person name="Turk M."/>
            <person name="Zajc J."/>
            <person name="Gunde-Cimerman N."/>
        </authorList>
    </citation>
    <scope>NUCLEOTIDE SEQUENCE [LARGE SCALE GENOMIC DNA]</scope>
    <source>
        <strain evidence="12">EXF-10085</strain>
    </source>
</reference>
<dbReference type="PRINTS" id="PR00133">
    <property type="entry name" value="GLHYDRLASE3"/>
</dbReference>
<keyword evidence="8" id="KW-0326">Glycosidase</keyword>
<dbReference type="InterPro" id="IPR036881">
    <property type="entry name" value="Glyco_hydro_3_C_sf"/>
</dbReference>
<evidence type="ECO:0000256" key="4">
    <source>
        <dbReference type="ARBA" id="ARBA00022729"/>
    </source>
</evidence>
<accession>A0A4S9CQR0</accession>
<dbReference type="Pfam" id="PF01915">
    <property type="entry name" value="Glyco_hydro_3_C"/>
    <property type="match status" value="1"/>
</dbReference>
<dbReference type="Gene3D" id="3.20.20.300">
    <property type="entry name" value="Glycoside hydrolase, family 3, N-terminal domain"/>
    <property type="match status" value="1"/>
</dbReference>
<evidence type="ECO:0000256" key="9">
    <source>
        <dbReference type="ARBA" id="ARBA00023326"/>
    </source>
</evidence>
<dbReference type="EMBL" id="QZAS01000019">
    <property type="protein sequence ID" value="THX09763.1"/>
    <property type="molecule type" value="Genomic_DNA"/>
</dbReference>
<dbReference type="PANTHER" id="PTHR30620">
    <property type="entry name" value="PERIPLASMIC BETA-GLUCOSIDASE-RELATED"/>
    <property type="match status" value="1"/>
</dbReference>
<dbReference type="InterPro" id="IPR002772">
    <property type="entry name" value="Glyco_hydro_3_C"/>
</dbReference>
<dbReference type="InterPro" id="IPR051915">
    <property type="entry name" value="Cellulose_Degrad_GH3"/>
</dbReference>
<organism evidence="12">
    <name type="scientific">Aureobasidium pullulans</name>
    <name type="common">Black yeast</name>
    <name type="synonym">Pullularia pullulans</name>
    <dbReference type="NCBI Taxonomy" id="5580"/>
    <lineage>
        <taxon>Eukaryota</taxon>
        <taxon>Fungi</taxon>
        <taxon>Dikarya</taxon>
        <taxon>Ascomycota</taxon>
        <taxon>Pezizomycotina</taxon>
        <taxon>Dothideomycetes</taxon>
        <taxon>Dothideomycetidae</taxon>
        <taxon>Dothideales</taxon>
        <taxon>Saccotheciaceae</taxon>
        <taxon>Aureobasidium</taxon>
    </lineage>
</organism>
<feature type="chain" id="PRO_5020623539" description="beta-glucosidase" evidence="10">
    <location>
        <begin position="20"/>
        <end position="778"/>
    </location>
</feature>
<dbReference type="FunFam" id="3.20.20.300:FF:000007">
    <property type="entry name" value="Lysosomal beta glucosidase"/>
    <property type="match status" value="1"/>
</dbReference>
<evidence type="ECO:0000256" key="10">
    <source>
        <dbReference type="SAM" id="SignalP"/>
    </source>
</evidence>
<evidence type="ECO:0000313" key="12">
    <source>
        <dbReference type="EMBL" id="THX09763.1"/>
    </source>
</evidence>
<keyword evidence="6" id="KW-0325">Glycoprotein</keyword>
<dbReference type="Gene3D" id="3.40.50.1700">
    <property type="entry name" value="Glycoside hydrolase family 3 C-terminal domain"/>
    <property type="match status" value="1"/>
</dbReference>
<dbReference type="SUPFAM" id="SSF51445">
    <property type="entry name" value="(Trans)glycosidases"/>
    <property type="match status" value="1"/>
</dbReference>
<evidence type="ECO:0000256" key="5">
    <source>
        <dbReference type="ARBA" id="ARBA00022801"/>
    </source>
</evidence>
<comment type="catalytic activity">
    <reaction evidence="1">
        <text>Hydrolysis of terminal, non-reducing beta-D-glucosyl residues with release of beta-D-glucose.</text>
        <dbReference type="EC" id="3.2.1.21"/>
    </reaction>
</comment>
<dbReference type="GO" id="GO:0008422">
    <property type="term" value="F:beta-glucosidase activity"/>
    <property type="evidence" value="ECO:0007669"/>
    <property type="project" value="UniProtKB-EC"/>
</dbReference>